<dbReference type="Proteomes" id="UP001165685">
    <property type="component" value="Unassembled WGS sequence"/>
</dbReference>
<gene>
    <name evidence="2" type="ORF">O4U47_09415</name>
</gene>
<reference evidence="2" key="1">
    <citation type="submission" date="2023-01" db="EMBL/GenBank/DDBJ databases">
        <title>Draft genome sequence of Nocardiopsis sp. LSu2-4 isolated from halophytes.</title>
        <authorList>
            <person name="Duangmal K."/>
            <person name="Chantavorakit T."/>
        </authorList>
    </citation>
    <scope>NUCLEOTIDE SEQUENCE</scope>
    <source>
        <strain evidence="2">LSu2-4</strain>
    </source>
</reference>
<protein>
    <submittedName>
        <fullName evidence="2">GNAT family N-acetyltransferase</fullName>
        <ecNumber evidence="2">2.3.1.-</ecNumber>
    </submittedName>
</protein>
<evidence type="ECO:0000313" key="2">
    <source>
        <dbReference type="EMBL" id="MDA2804729.1"/>
    </source>
</evidence>
<dbReference type="EC" id="2.3.1.-" evidence="2"/>
<evidence type="ECO:0000313" key="3">
    <source>
        <dbReference type="Proteomes" id="UP001165685"/>
    </source>
</evidence>
<accession>A0ABT4TJ51</accession>
<keyword evidence="2" id="KW-0012">Acyltransferase</keyword>
<dbReference type="InterPro" id="IPR038740">
    <property type="entry name" value="BioF2-like_GNAT_dom"/>
</dbReference>
<dbReference type="Gene3D" id="3.40.630.30">
    <property type="match status" value="1"/>
</dbReference>
<dbReference type="Pfam" id="PF13480">
    <property type="entry name" value="Acetyltransf_6"/>
    <property type="match status" value="1"/>
</dbReference>
<keyword evidence="2" id="KW-0808">Transferase</keyword>
<evidence type="ECO:0000259" key="1">
    <source>
        <dbReference type="Pfam" id="PF13480"/>
    </source>
</evidence>
<keyword evidence="3" id="KW-1185">Reference proteome</keyword>
<dbReference type="SUPFAM" id="SSF55729">
    <property type="entry name" value="Acyl-CoA N-acyltransferases (Nat)"/>
    <property type="match status" value="1"/>
</dbReference>
<dbReference type="RefSeq" id="WP_270677298.1">
    <property type="nucleotide sequence ID" value="NZ_JAQFWP010000013.1"/>
</dbReference>
<dbReference type="EMBL" id="JAQFWP010000013">
    <property type="protein sequence ID" value="MDA2804729.1"/>
    <property type="molecule type" value="Genomic_DNA"/>
</dbReference>
<proteinExistence type="predicted"/>
<comment type="caution">
    <text evidence="2">The sequence shown here is derived from an EMBL/GenBank/DDBJ whole genome shotgun (WGS) entry which is preliminary data.</text>
</comment>
<sequence>MGDLAVDTAYPASWRAAGPPLLAAEEWSTAMAGRIEGEQVWFSRGEAPGGGPAFGIGGFVVSDPGAYPLGNAGALFADPGSPFAPDTAREGLTGLDTAALYPHLLLTYPGYATFPLGPGDAGEGLAAVVAWARESGLAAVALPYAEADSPLDRAARALGAHGFDLGGDAYLDVPEDGFAGYLAALPSKRRTAVRAERRALRGHGVRARVTERPDGALLDRMAGLRTANRRKYGLPADHGAELLRLEAVAGALEGRTDLVVLDPGDGGPPLGFTLFVRDGDVWHGLYTGADEDDPRAVGAYFESTYYTPVEHAREVGIRRISYGLGAEEAKRLRGCSAVPVRGSLLGLAPGAERVAARAADVWKEAAG</sequence>
<organism evidence="2 3">
    <name type="scientific">Nocardiopsis suaedae</name>
    <dbReference type="NCBI Taxonomy" id="3018444"/>
    <lineage>
        <taxon>Bacteria</taxon>
        <taxon>Bacillati</taxon>
        <taxon>Actinomycetota</taxon>
        <taxon>Actinomycetes</taxon>
        <taxon>Streptosporangiales</taxon>
        <taxon>Nocardiopsidaceae</taxon>
        <taxon>Nocardiopsis</taxon>
    </lineage>
</organism>
<name>A0ABT4TJ51_9ACTN</name>
<dbReference type="InterPro" id="IPR016181">
    <property type="entry name" value="Acyl_CoA_acyltransferase"/>
</dbReference>
<dbReference type="GO" id="GO:0016746">
    <property type="term" value="F:acyltransferase activity"/>
    <property type="evidence" value="ECO:0007669"/>
    <property type="project" value="UniProtKB-KW"/>
</dbReference>
<feature type="domain" description="BioF2-like acetyltransferase" evidence="1">
    <location>
        <begin position="187"/>
        <end position="331"/>
    </location>
</feature>